<dbReference type="InterPro" id="IPR003567">
    <property type="entry name" value="Cyt_c_biogenesis"/>
</dbReference>
<feature type="transmembrane region" description="Helical" evidence="3">
    <location>
        <begin position="526"/>
        <end position="547"/>
    </location>
</feature>
<dbReference type="PANTHER" id="PTHR43653:SF1">
    <property type="entry name" value="CYTOCHROME C-TYPE BIOGENESIS PROTEIN CCMF"/>
    <property type="match status" value="1"/>
</dbReference>
<feature type="transmembrane region" description="Helical" evidence="3">
    <location>
        <begin position="205"/>
        <end position="225"/>
    </location>
</feature>
<keyword evidence="3" id="KW-1133">Transmembrane helix</keyword>
<accession>A0A4R4E359</accession>
<sequence length="821" mass="91121">MDYIGEQLLPGRIGHFFVILSLVASLAATVTYFFAARRRGTPEGDQWRRLARIFFAAEAFSVLAIFGILFYIISNHLFEFKYAWQHSSRALEPKYLLSCFWEGQEGSFLLWSFWHCVLGLVLMRKGRQWEAPVMTVVSFAQVLLATMIAGIHLFGMKIGSNPFVLLRNELQAPIFSSADYLSKITDGNDLNPLLQNYWMVIHPPVLFLGFASTLIPFAYAIAGLWTREYKSWTKPALSWALFSAGVLGTGIMMGAAWAYESLNFGGYWAWDPVENASLVPWLVLVAGVHTLLIFRHTGNALRSSFLFLILTFLLILYSTYLTRSGDLQDTSVHAFTGEGIAKWHLRALVAVFMVPSLFLFIRRYKQIPHVAKEEEASSREFWMFIGSLVLLLSAITIIVMTSLPVLNKIGNLFTDKQLFKPLAMGEDSAFAYNRIQVFVAVIMGLLTAITQYFRYKSTPKALLFRKLLWPTLITLVLAGLVLGFGKINYDVYGAGFMAAIWVAVICALYAVVANAAFIWTGMNGKLRAAGGSVAHVGFGILLVGILVSSSKKEVLSHNTTGIFVPMGEGSKEKPGENLTLVQGLPTDMGAYWVTYSRDSAHPEKPLWFYALDFSSKDSSERFTLKPNAFVNYKGNSGLMANPDAKHYWNYDVFTYITSLSNDPGKPVEDTAAFKPQTLKAGDTAWYSKGFLVLEGVQSRDHIPQAGFAPTDSASVATVKVFAKTSSIYTLQPLLVTKAGEPFPVADTVTAEGLVVQLQRVSGGGYELGIKESDAVLRYITLKAYKFPFINLVWLGTLVMVAGIGMSLVRRVRLNRTPGLKI</sequence>
<feature type="domain" description="Cytochrome c-type biogenesis protein CcmF C-terminal" evidence="5">
    <location>
        <begin position="348"/>
        <end position="551"/>
    </location>
</feature>
<feature type="transmembrane region" description="Helical" evidence="3">
    <location>
        <begin position="12"/>
        <end position="34"/>
    </location>
</feature>
<evidence type="ECO:0000256" key="1">
    <source>
        <dbReference type="ARBA" id="ARBA00009186"/>
    </source>
</evidence>
<feature type="transmembrane region" description="Helical" evidence="3">
    <location>
        <begin position="788"/>
        <end position="808"/>
    </location>
</feature>
<evidence type="ECO:0000259" key="5">
    <source>
        <dbReference type="Pfam" id="PF16327"/>
    </source>
</evidence>
<keyword evidence="3" id="KW-0472">Membrane</keyword>
<feature type="transmembrane region" description="Helical" evidence="3">
    <location>
        <begin position="306"/>
        <end position="323"/>
    </location>
</feature>
<feature type="transmembrane region" description="Helical" evidence="3">
    <location>
        <begin position="435"/>
        <end position="455"/>
    </location>
</feature>
<keyword evidence="3" id="KW-0812">Transmembrane</keyword>
<feature type="transmembrane region" description="Helical" evidence="3">
    <location>
        <begin position="381"/>
        <end position="403"/>
    </location>
</feature>
<feature type="transmembrane region" description="Helical" evidence="3">
    <location>
        <begin position="237"/>
        <end position="258"/>
    </location>
</feature>
<dbReference type="GO" id="GO:0017004">
    <property type="term" value="P:cytochrome complex assembly"/>
    <property type="evidence" value="ECO:0007669"/>
    <property type="project" value="UniProtKB-KW"/>
</dbReference>
<feature type="domain" description="Cytochrome c assembly protein" evidence="4">
    <location>
        <begin position="104"/>
        <end position="324"/>
    </location>
</feature>
<dbReference type="Pfam" id="PF16327">
    <property type="entry name" value="CcmF_C"/>
    <property type="match status" value="1"/>
</dbReference>
<dbReference type="PRINTS" id="PR01410">
    <property type="entry name" value="CCBIOGENESIS"/>
</dbReference>
<keyword evidence="2" id="KW-0201">Cytochrome c-type biogenesis</keyword>
<dbReference type="RefSeq" id="WP_131850984.1">
    <property type="nucleotide sequence ID" value="NZ_SKFH01000004.1"/>
</dbReference>
<dbReference type="InterPro" id="IPR002541">
    <property type="entry name" value="Cyt_c_assembly"/>
</dbReference>
<dbReference type="GO" id="GO:0020037">
    <property type="term" value="F:heme binding"/>
    <property type="evidence" value="ECO:0007669"/>
    <property type="project" value="InterPro"/>
</dbReference>
<dbReference type="AlphaFoldDB" id="A0A4R4E359"/>
<feature type="transmembrane region" description="Helical" evidence="3">
    <location>
        <begin position="135"/>
        <end position="155"/>
    </location>
</feature>
<evidence type="ECO:0000313" key="7">
    <source>
        <dbReference type="Proteomes" id="UP000295164"/>
    </source>
</evidence>
<feature type="transmembrane region" description="Helical" evidence="3">
    <location>
        <begin position="54"/>
        <end position="73"/>
    </location>
</feature>
<dbReference type="Pfam" id="PF01578">
    <property type="entry name" value="Cytochrom_C_asm"/>
    <property type="match status" value="1"/>
</dbReference>
<dbReference type="OrthoDB" id="9761451at2"/>
<name>A0A4R4E359_9BACT</name>
<evidence type="ECO:0000256" key="3">
    <source>
        <dbReference type="SAM" id="Phobius"/>
    </source>
</evidence>
<gene>
    <name evidence="6" type="ORF">E0486_04700</name>
</gene>
<dbReference type="PANTHER" id="PTHR43653">
    <property type="entry name" value="CYTOCHROME C ASSEMBLY PROTEIN-RELATED"/>
    <property type="match status" value="1"/>
</dbReference>
<proteinExistence type="inferred from homology"/>
<evidence type="ECO:0000256" key="2">
    <source>
        <dbReference type="ARBA" id="ARBA00022748"/>
    </source>
</evidence>
<reference evidence="6 7" key="1">
    <citation type="submission" date="2019-03" db="EMBL/GenBank/DDBJ databases">
        <authorList>
            <person name="Kim M.K.M."/>
        </authorList>
    </citation>
    <scope>NUCLEOTIDE SEQUENCE [LARGE SCALE GENOMIC DNA]</scope>
    <source>
        <strain evidence="6 7">17J68-15</strain>
    </source>
</reference>
<feature type="transmembrane region" description="Helical" evidence="3">
    <location>
        <begin position="278"/>
        <end position="294"/>
    </location>
</feature>
<dbReference type="Proteomes" id="UP000295164">
    <property type="component" value="Unassembled WGS sequence"/>
</dbReference>
<feature type="transmembrane region" description="Helical" evidence="3">
    <location>
        <begin position="467"/>
        <end position="485"/>
    </location>
</feature>
<comment type="caution">
    <text evidence="6">The sequence shown here is derived from an EMBL/GenBank/DDBJ whole genome shotgun (WGS) entry which is preliminary data.</text>
</comment>
<organism evidence="6 7">
    <name type="scientific">Flaviaesturariibacter aridisoli</name>
    <dbReference type="NCBI Taxonomy" id="2545761"/>
    <lineage>
        <taxon>Bacteria</taxon>
        <taxon>Pseudomonadati</taxon>
        <taxon>Bacteroidota</taxon>
        <taxon>Chitinophagia</taxon>
        <taxon>Chitinophagales</taxon>
        <taxon>Chitinophagaceae</taxon>
        <taxon>Flaviaestuariibacter</taxon>
    </lineage>
</organism>
<dbReference type="InterPro" id="IPR032523">
    <property type="entry name" value="CcmF_C"/>
</dbReference>
<feature type="transmembrane region" description="Helical" evidence="3">
    <location>
        <begin position="343"/>
        <end position="361"/>
    </location>
</feature>
<feature type="transmembrane region" description="Helical" evidence="3">
    <location>
        <begin position="491"/>
        <end position="519"/>
    </location>
</feature>
<evidence type="ECO:0000313" key="6">
    <source>
        <dbReference type="EMBL" id="TCZ73984.1"/>
    </source>
</evidence>
<comment type="similarity">
    <text evidence="1">Belongs to the CcmF/CycK/Ccl1/NrfE/CcsA family.</text>
</comment>
<protein>
    <submittedName>
        <fullName evidence="6">Cytochrome c assembly protein</fullName>
    </submittedName>
</protein>
<evidence type="ECO:0000259" key="4">
    <source>
        <dbReference type="Pfam" id="PF01578"/>
    </source>
</evidence>
<keyword evidence="7" id="KW-1185">Reference proteome</keyword>
<dbReference type="GO" id="GO:0016020">
    <property type="term" value="C:membrane"/>
    <property type="evidence" value="ECO:0007669"/>
    <property type="project" value="InterPro"/>
</dbReference>
<dbReference type="GO" id="GO:0015232">
    <property type="term" value="F:heme transmembrane transporter activity"/>
    <property type="evidence" value="ECO:0007669"/>
    <property type="project" value="InterPro"/>
</dbReference>
<dbReference type="EMBL" id="SKFH01000004">
    <property type="protein sequence ID" value="TCZ73984.1"/>
    <property type="molecule type" value="Genomic_DNA"/>
</dbReference>